<gene>
    <name evidence="2" type="ORF">CWE08_07205</name>
</gene>
<comment type="caution">
    <text evidence="2">The sequence shown here is derived from an EMBL/GenBank/DDBJ whole genome shotgun (WGS) entry which is preliminary data.</text>
</comment>
<evidence type="ECO:0008006" key="4">
    <source>
        <dbReference type="Google" id="ProtNLM"/>
    </source>
</evidence>
<keyword evidence="3" id="KW-1185">Reference proteome</keyword>
<proteinExistence type="predicted"/>
<dbReference type="RefSeq" id="WP_126767122.1">
    <property type="nucleotide sequence ID" value="NZ_PIPJ01000004.1"/>
</dbReference>
<feature type="transmembrane region" description="Helical" evidence="1">
    <location>
        <begin position="49"/>
        <end position="68"/>
    </location>
</feature>
<feature type="transmembrane region" description="Helical" evidence="1">
    <location>
        <begin position="80"/>
        <end position="101"/>
    </location>
</feature>
<accession>A0A432VWB5</accession>
<organism evidence="2 3">
    <name type="scientific">Aliidiomarina iranensis</name>
    <dbReference type="NCBI Taxonomy" id="1434071"/>
    <lineage>
        <taxon>Bacteria</taxon>
        <taxon>Pseudomonadati</taxon>
        <taxon>Pseudomonadota</taxon>
        <taxon>Gammaproteobacteria</taxon>
        <taxon>Alteromonadales</taxon>
        <taxon>Idiomarinaceae</taxon>
        <taxon>Aliidiomarina</taxon>
    </lineage>
</organism>
<sequence>MNTNVFKSAGIAAIALAILFPVYWLYAFGTLTAESFEAAFQEDLTSLNGWDALFVIIGILEVVVYVALAKLCRNQLNGSLPAVLLIIMAVVVGLFHTTVLVDISLALGLATLSDTLMNTTVIFSLICLFLYAVVAFIFAISMLIRFSQLSMPLKVFSVGLLIACIFQLTIVLGIVNIFLFPVLLIVLAIQFFRGEHEIEVV</sequence>
<evidence type="ECO:0000313" key="2">
    <source>
        <dbReference type="EMBL" id="RUO20882.1"/>
    </source>
</evidence>
<evidence type="ECO:0000256" key="1">
    <source>
        <dbReference type="SAM" id="Phobius"/>
    </source>
</evidence>
<protein>
    <recommendedName>
        <fullName evidence="4">DUF4386 domain-containing protein</fullName>
    </recommendedName>
</protein>
<feature type="transmembrane region" description="Helical" evidence="1">
    <location>
        <begin position="9"/>
        <end position="29"/>
    </location>
</feature>
<reference evidence="3" key="1">
    <citation type="journal article" date="2018" name="Front. Microbiol.">
        <title>Genome-Based Analysis Reveals the Taxonomy and Diversity of the Family Idiomarinaceae.</title>
        <authorList>
            <person name="Liu Y."/>
            <person name="Lai Q."/>
            <person name="Shao Z."/>
        </authorList>
    </citation>
    <scope>NUCLEOTIDE SEQUENCE [LARGE SCALE GENOMIC DNA]</scope>
    <source>
        <strain evidence="3">GBPy7</strain>
    </source>
</reference>
<keyword evidence="1" id="KW-0812">Transmembrane</keyword>
<feature type="transmembrane region" description="Helical" evidence="1">
    <location>
        <begin position="156"/>
        <end position="189"/>
    </location>
</feature>
<keyword evidence="1" id="KW-0472">Membrane</keyword>
<evidence type="ECO:0000313" key="3">
    <source>
        <dbReference type="Proteomes" id="UP000288395"/>
    </source>
</evidence>
<keyword evidence="1" id="KW-1133">Transmembrane helix</keyword>
<dbReference type="Proteomes" id="UP000288395">
    <property type="component" value="Unassembled WGS sequence"/>
</dbReference>
<dbReference type="OrthoDB" id="6238822at2"/>
<dbReference type="EMBL" id="PIPJ01000004">
    <property type="protein sequence ID" value="RUO20882.1"/>
    <property type="molecule type" value="Genomic_DNA"/>
</dbReference>
<feature type="transmembrane region" description="Helical" evidence="1">
    <location>
        <begin position="121"/>
        <end position="144"/>
    </location>
</feature>
<dbReference type="AlphaFoldDB" id="A0A432VWB5"/>
<name>A0A432VWB5_9GAMM</name>